<name>A0A8H6HWH2_9AGAR</name>
<comment type="caution">
    <text evidence="2">The sequence shown here is derived from an EMBL/GenBank/DDBJ whole genome shotgun (WGS) entry which is preliminary data.</text>
</comment>
<feature type="compositionally biased region" description="Acidic residues" evidence="1">
    <location>
        <begin position="219"/>
        <end position="234"/>
    </location>
</feature>
<evidence type="ECO:0000256" key="1">
    <source>
        <dbReference type="SAM" id="MobiDB-lite"/>
    </source>
</evidence>
<sequence length="234" mass="25983">MSYCVRKVVHSASSRENRRPALGISEDARHIRRVDIDVNGNSEATGCGRRWERGRVNADAGANSKSGRLGKLEEFGDETVVMGFTSYDWDRGSMPACPKNRPKMARGVNLNLEGLGMVIIPCNAPNFRPETTERRPASDEGGMWRSEVGRQVESTTYRGCATSERAETTYHRPASDRAVSEIAQMKRATYLGYDEVAVETEIAPTQRIDVRRARRAEGDEREVESGEDGGLEGR</sequence>
<dbReference type="AlphaFoldDB" id="A0A8H6HWH2"/>
<keyword evidence="3" id="KW-1185">Reference proteome</keyword>
<feature type="region of interest" description="Disordered" evidence="1">
    <location>
        <begin position="210"/>
        <end position="234"/>
    </location>
</feature>
<organism evidence="2 3">
    <name type="scientific">Ephemerocybe angulata</name>
    <dbReference type="NCBI Taxonomy" id="980116"/>
    <lineage>
        <taxon>Eukaryota</taxon>
        <taxon>Fungi</taxon>
        <taxon>Dikarya</taxon>
        <taxon>Basidiomycota</taxon>
        <taxon>Agaricomycotina</taxon>
        <taxon>Agaricomycetes</taxon>
        <taxon>Agaricomycetidae</taxon>
        <taxon>Agaricales</taxon>
        <taxon>Agaricineae</taxon>
        <taxon>Psathyrellaceae</taxon>
        <taxon>Ephemerocybe</taxon>
    </lineage>
</organism>
<evidence type="ECO:0000313" key="2">
    <source>
        <dbReference type="EMBL" id="KAF6753622.1"/>
    </source>
</evidence>
<evidence type="ECO:0000313" key="3">
    <source>
        <dbReference type="Proteomes" id="UP000521943"/>
    </source>
</evidence>
<gene>
    <name evidence="2" type="ORF">DFP72DRAFT_848900</name>
</gene>
<dbReference type="Proteomes" id="UP000521943">
    <property type="component" value="Unassembled WGS sequence"/>
</dbReference>
<reference evidence="2 3" key="1">
    <citation type="submission" date="2020-07" db="EMBL/GenBank/DDBJ databases">
        <title>Comparative genomics of pyrophilous fungi reveals a link between fire events and developmental genes.</title>
        <authorList>
            <consortium name="DOE Joint Genome Institute"/>
            <person name="Steindorff A.S."/>
            <person name="Carver A."/>
            <person name="Calhoun S."/>
            <person name="Stillman K."/>
            <person name="Liu H."/>
            <person name="Lipzen A."/>
            <person name="Pangilinan J."/>
            <person name="Labutti K."/>
            <person name="Bruns T.D."/>
            <person name="Grigoriev I.V."/>
        </authorList>
    </citation>
    <scope>NUCLEOTIDE SEQUENCE [LARGE SCALE GENOMIC DNA]</scope>
    <source>
        <strain evidence="2 3">CBS 144469</strain>
    </source>
</reference>
<accession>A0A8H6HWH2</accession>
<dbReference type="EMBL" id="JACGCI010000038">
    <property type="protein sequence ID" value="KAF6753622.1"/>
    <property type="molecule type" value="Genomic_DNA"/>
</dbReference>
<protein>
    <submittedName>
        <fullName evidence="2">Uncharacterized protein</fullName>
    </submittedName>
</protein>
<proteinExistence type="predicted"/>